<reference evidence="1 2" key="1">
    <citation type="journal article" date="2014" name="PLoS ONE">
        <title>The first complete genome sequence of the class fimbriimonadia in the phylum armatimonadetes.</title>
        <authorList>
            <person name="Hu Z.Y."/>
            <person name="Wang Y.Z."/>
            <person name="Im W.T."/>
            <person name="Wang S.Y."/>
            <person name="Zhao G.P."/>
            <person name="Zheng H.J."/>
            <person name="Quan Z.X."/>
        </authorList>
    </citation>
    <scope>NUCLEOTIDE SEQUENCE [LARGE SCALE GENOMIC DNA]</scope>
    <source>
        <strain evidence="1">Gsoil 348</strain>
    </source>
</reference>
<evidence type="ECO:0000313" key="2">
    <source>
        <dbReference type="Proteomes" id="UP000027982"/>
    </source>
</evidence>
<protein>
    <submittedName>
        <fullName evidence="1">Uncharacterized protein</fullName>
    </submittedName>
</protein>
<dbReference type="KEGG" id="fgi:OP10G_4011"/>
<dbReference type="Proteomes" id="UP000027982">
    <property type="component" value="Chromosome"/>
</dbReference>
<accession>A0A068NYT4</accession>
<name>A0A068NYT4_FIMGI</name>
<gene>
    <name evidence="1" type="ORF">OP10G_4011</name>
</gene>
<keyword evidence="2" id="KW-1185">Reference proteome</keyword>
<sequence>MPIFQIPSVYLPTPEIFYQRQIRPGEVTRYSVESEWSSPNGHAKYSYEMRLENEKAGPEKLQRIVVARLENLRAQMDDQVVSRRLFGVIPFELGPSGPPQKLNGGGALNTYVYPLLAFILPSSPPGPEGTFELASYMVEGVGALKVTGCVIGFRPEGMELAEQVVFGGGNSAPVMTVHSWYRVGRGQLLRAEGTYAEMSGTLSFRIKKL</sequence>
<proteinExistence type="predicted"/>
<evidence type="ECO:0000313" key="1">
    <source>
        <dbReference type="EMBL" id="AIE87379.1"/>
    </source>
</evidence>
<dbReference type="AlphaFoldDB" id="A0A068NYT4"/>
<dbReference type="HOGENOM" id="CLU_1313879_0_0_0"/>
<dbReference type="EMBL" id="CP007139">
    <property type="protein sequence ID" value="AIE87379.1"/>
    <property type="molecule type" value="Genomic_DNA"/>
</dbReference>
<organism evidence="1 2">
    <name type="scientific">Fimbriimonas ginsengisoli Gsoil 348</name>
    <dbReference type="NCBI Taxonomy" id="661478"/>
    <lineage>
        <taxon>Bacteria</taxon>
        <taxon>Bacillati</taxon>
        <taxon>Armatimonadota</taxon>
        <taxon>Fimbriimonadia</taxon>
        <taxon>Fimbriimonadales</taxon>
        <taxon>Fimbriimonadaceae</taxon>
        <taxon>Fimbriimonas</taxon>
    </lineage>
</organism>
<dbReference type="RefSeq" id="WP_025228719.1">
    <property type="nucleotide sequence ID" value="NZ_CP007139.1"/>
</dbReference>